<dbReference type="InterPro" id="IPR036868">
    <property type="entry name" value="TusA-like_sf"/>
</dbReference>
<dbReference type="PANTHER" id="PTHR33279">
    <property type="entry name" value="SULFUR CARRIER PROTEIN YEDF-RELATED"/>
    <property type="match status" value="1"/>
</dbReference>
<dbReference type="PROSITE" id="PS01148">
    <property type="entry name" value="UPF0033"/>
    <property type="match status" value="1"/>
</dbReference>
<protein>
    <submittedName>
        <fullName evidence="3">Sulfurtransferase TusA family protein</fullName>
    </submittedName>
</protein>
<accession>A0ABD5X673</accession>
<dbReference type="EMBL" id="JBHSZQ010000001">
    <property type="protein sequence ID" value="MFC7124458.1"/>
    <property type="molecule type" value="Genomic_DNA"/>
</dbReference>
<dbReference type="Proteomes" id="UP001596414">
    <property type="component" value="Unassembled WGS sequence"/>
</dbReference>
<dbReference type="SUPFAM" id="SSF64307">
    <property type="entry name" value="SirA-like"/>
    <property type="match status" value="1"/>
</dbReference>
<evidence type="ECO:0000256" key="1">
    <source>
        <dbReference type="ARBA" id="ARBA00008984"/>
    </source>
</evidence>
<dbReference type="InterPro" id="IPR001455">
    <property type="entry name" value="TusA-like"/>
</dbReference>
<name>A0ABD5X673_9EURY</name>
<feature type="domain" description="UPF0033" evidence="2">
    <location>
        <begin position="11"/>
        <end position="35"/>
    </location>
</feature>
<proteinExistence type="inferred from homology"/>
<evidence type="ECO:0000259" key="2">
    <source>
        <dbReference type="PROSITE" id="PS01148"/>
    </source>
</evidence>
<evidence type="ECO:0000313" key="4">
    <source>
        <dbReference type="Proteomes" id="UP001596414"/>
    </source>
</evidence>
<dbReference type="AlphaFoldDB" id="A0ABD5X673"/>
<comment type="caution">
    <text evidence="3">The sequence shown here is derived from an EMBL/GenBank/DDBJ whole genome shotgun (WGS) entry which is preliminary data.</text>
</comment>
<dbReference type="Pfam" id="PF01206">
    <property type="entry name" value="TusA"/>
    <property type="match status" value="1"/>
</dbReference>
<dbReference type="RefSeq" id="WP_267637824.1">
    <property type="nucleotide sequence ID" value="NZ_JAODIY010000010.1"/>
</dbReference>
<reference evidence="3 4" key="1">
    <citation type="journal article" date="2014" name="Int. J. Syst. Evol. Microbiol.">
        <title>Complete genome sequence of Corynebacterium casei LMG S-19264T (=DSM 44701T), isolated from a smear-ripened cheese.</title>
        <authorList>
            <consortium name="US DOE Joint Genome Institute (JGI-PGF)"/>
            <person name="Walter F."/>
            <person name="Albersmeier A."/>
            <person name="Kalinowski J."/>
            <person name="Ruckert C."/>
        </authorList>
    </citation>
    <scope>NUCLEOTIDE SEQUENCE [LARGE SCALE GENOMIC DNA]</scope>
    <source>
        <strain evidence="3 4">CGMCC 4.7215</strain>
    </source>
</reference>
<organism evidence="3 4">
    <name type="scientific">Halovenus rubra</name>
    <dbReference type="NCBI Taxonomy" id="869890"/>
    <lineage>
        <taxon>Archaea</taxon>
        <taxon>Methanobacteriati</taxon>
        <taxon>Methanobacteriota</taxon>
        <taxon>Stenosarchaea group</taxon>
        <taxon>Halobacteria</taxon>
        <taxon>Halobacteriales</taxon>
        <taxon>Haloarculaceae</taxon>
        <taxon>Halovenus</taxon>
    </lineage>
</organism>
<dbReference type="CDD" id="cd00291">
    <property type="entry name" value="SirA_YedF_YeeD"/>
    <property type="match status" value="1"/>
</dbReference>
<evidence type="ECO:0000313" key="3">
    <source>
        <dbReference type="EMBL" id="MFC7124458.1"/>
    </source>
</evidence>
<dbReference type="PANTHER" id="PTHR33279:SF6">
    <property type="entry name" value="SULFUR CARRIER PROTEIN YEDF-RELATED"/>
    <property type="match status" value="1"/>
</dbReference>
<comment type="similarity">
    <text evidence="1">Belongs to the sulfur carrier protein TusA family.</text>
</comment>
<sequence length="81" mass="8580">MSAEFDTAETLDVKGASCPMPVLKTKSATDGLDPGDILEVLATDSGSMSDIDGWASGTGGVELVDQIEDGDVYRHYIRKTE</sequence>
<gene>
    <name evidence="3" type="ORF">ACFQJ7_00160</name>
</gene>
<dbReference type="Gene3D" id="3.30.110.40">
    <property type="entry name" value="TusA-like domain"/>
    <property type="match status" value="1"/>
</dbReference>